<dbReference type="InterPro" id="IPR001444">
    <property type="entry name" value="Flag_bb_rod_N"/>
</dbReference>
<dbReference type="PANTHER" id="PTHR30435:SF12">
    <property type="entry name" value="FLAGELLAR BASAL BODY ROD PROTEIN FLGB"/>
    <property type="match status" value="1"/>
</dbReference>
<dbReference type="PANTHER" id="PTHR30435">
    <property type="entry name" value="FLAGELLAR PROTEIN"/>
    <property type="match status" value="1"/>
</dbReference>
<evidence type="ECO:0000259" key="7">
    <source>
        <dbReference type="Pfam" id="PF00460"/>
    </source>
</evidence>
<comment type="function">
    <text evidence="5 6">Structural component of flagellum, the bacterial motility apparatus. Part of the rod structure of flagellar basal body.</text>
</comment>
<evidence type="ECO:0000256" key="4">
    <source>
        <dbReference type="ARBA" id="ARBA00023143"/>
    </source>
</evidence>
<dbReference type="RefSeq" id="WP_093393127.1">
    <property type="nucleotide sequence ID" value="NZ_FOUU01000001.1"/>
</dbReference>
<dbReference type="InterPro" id="IPR006300">
    <property type="entry name" value="FlgB"/>
</dbReference>
<keyword evidence="8" id="KW-0966">Cell projection</keyword>
<keyword evidence="8" id="KW-0282">Flagellum</keyword>
<comment type="similarity">
    <text evidence="2 6">Belongs to the flagella basal body rod proteins family.</text>
</comment>
<keyword evidence="4 6" id="KW-0975">Bacterial flagellum</keyword>
<dbReference type="AlphaFoldDB" id="A0A1I4R6A5"/>
<dbReference type="Pfam" id="PF00460">
    <property type="entry name" value="Flg_bb_rod"/>
    <property type="match status" value="1"/>
</dbReference>
<sequence length="133" mass="15090">MKEVTGIFDRTVALMEDRLTLNARRQELIASNIANIDTPGYVARDLSFERVLEEAMEPRISMVTSDEKHIKPPNPEDVIVQSGSDVRVVETGPVDFETEMAKLMKNNVEYQFIVTMLIKKFSLLKMALTEGSR</sequence>
<evidence type="ECO:0000256" key="2">
    <source>
        <dbReference type="ARBA" id="ARBA00009677"/>
    </source>
</evidence>
<keyword evidence="8" id="KW-0969">Cilium</keyword>
<accession>A0A1I4R6A5</accession>
<evidence type="ECO:0000256" key="6">
    <source>
        <dbReference type="PIRNR" id="PIRNR002889"/>
    </source>
</evidence>
<organism evidence="8 9">
    <name type="scientific">Thermodesulforhabdus norvegica</name>
    <dbReference type="NCBI Taxonomy" id="39841"/>
    <lineage>
        <taxon>Bacteria</taxon>
        <taxon>Pseudomonadati</taxon>
        <taxon>Thermodesulfobacteriota</taxon>
        <taxon>Syntrophobacteria</taxon>
        <taxon>Syntrophobacterales</taxon>
        <taxon>Thermodesulforhabdaceae</taxon>
        <taxon>Thermodesulforhabdus</taxon>
    </lineage>
</organism>
<evidence type="ECO:0000256" key="3">
    <source>
        <dbReference type="ARBA" id="ARBA00014376"/>
    </source>
</evidence>
<gene>
    <name evidence="8" type="ORF">SAMN05660836_00427</name>
</gene>
<evidence type="ECO:0000256" key="1">
    <source>
        <dbReference type="ARBA" id="ARBA00004117"/>
    </source>
</evidence>
<evidence type="ECO:0000256" key="5">
    <source>
        <dbReference type="ARBA" id="ARBA00024934"/>
    </source>
</evidence>
<dbReference type="GO" id="GO:0071978">
    <property type="term" value="P:bacterial-type flagellum-dependent swarming motility"/>
    <property type="evidence" value="ECO:0007669"/>
    <property type="project" value="TreeGrafter"/>
</dbReference>
<comment type="subcellular location">
    <subcellularLocation>
        <location evidence="1 6">Bacterial flagellum basal body</location>
    </subcellularLocation>
</comment>
<dbReference type="PIRSF" id="PIRSF002889">
    <property type="entry name" value="Rod_FlgB"/>
    <property type="match status" value="1"/>
</dbReference>
<dbReference type="NCBIfam" id="TIGR01396">
    <property type="entry name" value="FlgB"/>
    <property type="match status" value="1"/>
</dbReference>
<keyword evidence="9" id="KW-1185">Reference proteome</keyword>
<comment type="subunit">
    <text evidence="6">The basal body constitutes a major portion of the flagellar organelle and consists of a number of rings mounted on a central rod.</text>
</comment>
<dbReference type="Proteomes" id="UP000199611">
    <property type="component" value="Unassembled WGS sequence"/>
</dbReference>
<dbReference type="STRING" id="39841.SAMN05660836_00427"/>
<evidence type="ECO:0000313" key="8">
    <source>
        <dbReference type="EMBL" id="SFM47844.1"/>
    </source>
</evidence>
<protein>
    <recommendedName>
        <fullName evidence="3 6">Flagellar basal body rod protein FlgB</fullName>
    </recommendedName>
</protein>
<proteinExistence type="inferred from homology"/>
<name>A0A1I4R6A5_9BACT</name>
<reference evidence="8 9" key="1">
    <citation type="submission" date="2016-10" db="EMBL/GenBank/DDBJ databases">
        <authorList>
            <person name="de Groot N.N."/>
        </authorList>
    </citation>
    <scope>NUCLEOTIDE SEQUENCE [LARGE SCALE GENOMIC DNA]</scope>
    <source>
        <strain evidence="8 9">DSM 9990</strain>
    </source>
</reference>
<evidence type="ECO:0000313" key="9">
    <source>
        <dbReference type="Proteomes" id="UP000199611"/>
    </source>
</evidence>
<dbReference type="GO" id="GO:0030694">
    <property type="term" value="C:bacterial-type flagellum basal body, rod"/>
    <property type="evidence" value="ECO:0007669"/>
    <property type="project" value="InterPro"/>
</dbReference>
<feature type="domain" description="Flagellar basal body rod protein N-terminal" evidence="7">
    <location>
        <begin position="18"/>
        <end position="41"/>
    </location>
</feature>
<dbReference type="OrthoDB" id="9788334at2"/>
<dbReference type="EMBL" id="FOUU01000001">
    <property type="protein sequence ID" value="SFM47844.1"/>
    <property type="molecule type" value="Genomic_DNA"/>
</dbReference>